<evidence type="ECO:0000256" key="4">
    <source>
        <dbReference type="PROSITE-ProRule" id="PRU00354"/>
    </source>
</evidence>
<dbReference type="RefSeq" id="WP_003861377.1">
    <property type="nucleotide sequence ID" value="NZ_CP011309.1"/>
</dbReference>
<name>A0A0F6Z5B7_9CORY</name>
<evidence type="ECO:0000256" key="1">
    <source>
        <dbReference type="ARBA" id="ARBA00007867"/>
    </source>
</evidence>
<accession>A0A0F6Z5B7</accession>
<comment type="similarity">
    <text evidence="1">Belongs to the spermidine/spermine synthase family.</text>
</comment>
<evidence type="ECO:0000259" key="6">
    <source>
        <dbReference type="PROSITE" id="PS51006"/>
    </source>
</evidence>
<dbReference type="NCBIfam" id="NF037959">
    <property type="entry name" value="MFS_SpdSyn"/>
    <property type="match status" value="1"/>
</dbReference>
<dbReference type="InterPro" id="IPR030374">
    <property type="entry name" value="PABS"/>
</dbReference>
<evidence type="ECO:0000313" key="7">
    <source>
        <dbReference type="EMBL" id="AKF27256.1"/>
    </source>
</evidence>
<gene>
    <name evidence="7" type="ORF">YH66_06635</name>
</gene>
<keyword evidence="2 4" id="KW-0808">Transferase</keyword>
<protein>
    <submittedName>
        <fullName evidence="7">Spermidine synthase</fullName>
    </submittedName>
</protein>
<dbReference type="Gene3D" id="3.40.50.150">
    <property type="entry name" value="Vaccinia Virus protein VP39"/>
    <property type="match status" value="1"/>
</dbReference>
<sequence length="314" mass="34454">MARKKNSSDQSRSQAANTPIAGTYEGEYSVIELEADSYTTDGWLISINGVPSSHIVLGQPQALEFEYMRWIATGARAFIDAHQDASKLRITHLGGGACTMARYFADVYPQSRNTVVELDAELARLSREWFDIPRAPRVKIRVDDARMVAESFTPASRDVIIRDVFAGAVTPQNFTTVEFFEHCHRGLAPGGLYVANCGDHSDLRGAKSELAGMMEVFEHVAVIADPPMLKGRRYGNIILMGSDTEFFSSNSTEASAITRELLGGGVPAQYKDESWVRKFASGAQARHDGVSTLQMPSDTPQHPAETPEHSNTQP</sequence>
<proteinExistence type="inferred from homology"/>
<dbReference type="PANTHER" id="PTHR43317:SF1">
    <property type="entry name" value="THERMOSPERMINE SYNTHASE ACAULIS5"/>
    <property type="match status" value="1"/>
</dbReference>
<dbReference type="PATRIC" id="fig|92706.3.peg.1378"/>
<reference evidence="7 8" key="1">
    <citation type="submission" date="2015-04" db="EMBL/GenBank/DDBJ databases">
        <title>Complete Genome Sequence of Brevibacterium flavum ATCC 15168.</title>
        <authorList>
            <person name="Ahn J."/>
            <person name="Park G."/>
            <person name="Jeon W."/>
            <person name="Jang Y."/>
            <person name="Jang M."/>
            <person name="Lee H."/>
            <person name="Lee H."/>
        </authorList>
    </citation>
    <scope>NUCLEOTIDE SEQUENCE [LARGE SCALE GENOMIC DNA]</scope>
    <source>
        <strain evidence="7 8">ATCC 15168</strain>
    </source>
</reference>
<dbReference type="SUPFAM" id="SSF53335">
    <property type="entry name" value="S-adenosyl-L-methionine-dependent methyltransferases"/>
    <property type="match status" value="1"/>
</dbReference>
<keyword evidence="3 4" id="KW-0620">Polyamine biosynthesis</keyword>
<evidence type="ECO:0000256" key="5">
    <source>
        <dbReference type="SAM" id="MobiDB-lite"/>
    </source>
</evidence>
<dbReference type="CDD" id="cd02440">
    <property type="entry name" value="AdoMet_MTases"/>
    <property type="match status" value="1"/>
</dbReference>
<feature type="active site" description="Proton acceptor" evidence="4">
    <location>
        <position position="163"/>
    </location>
</feature>
<feature type="region of interest" description="Disordered" evidence="5">
    <location>
        <begin position="286"/>
        <end position="314"/>
    </location>
</feature>
<dbReference type="AlphaFoldDB" id="A0A0F6Z5B7"/>
<feature type="domain" description="PABS" evidence="6">
    <location>
        <begin position="114"/>
        <end position="243"/>
    </location>
</feature>
<keyword evidence="8" id="KW-1185">Reference proteome</keyword>
<dbReference type="GO" id="GO:0006596">
    <property type="term" value="P:polyamine biosynthetic process"/>
    <property type="evidence" value="ECO:0007669"/>
    <property type="project" value="UniProtKB-UniRule"/>
</dbReference>
<evidence type="ECO:0000256" key="2">
    <source>
        <dbReference type="ARBA" id="ARBA00022679"/>
    </source>
</evidence>
<dbReference type="Pfam" id="PF01564">
    <property type="entry name" value="Spermine_synth"/>
    <property type="match status" value="1"/>
</dbReference>
<feature type="compositionally biased region" description="Polar residues" evidence="5">
    <location>
        <begin position="291"/>
        <end position="300"/>
    </location>
</feature>
<dbReference type="EMBL" id="CP011309">
    <property type="protein sequence ID" value="AKF27256.1"/>
    <property type="molecule type" value="Genomic_DNA"/>
</dbReference>
<dbReference type="Proteomes" id="UP000034037">
    <property type="component" value="Chromosome"/>
</dbReference>
<dbReference type="PROSITE" id="PS51006">
    <property type="entry name" value="PABS_2"/>
    <property type="match status" value="1"/>
</dbReference>
<evidence type="ECO:0000313" key="8">
    <source>
        <dbReference type="Proteomes" id="UP000034037"/>
    </source>
</evidence>
<evidence type="ECO:0000256" key="3">
    <source>
        <dbReference type="ARBA" id="ARBA00023115"/>
    </source>
</evidence>
<dbReference type="InterPro" id="IPR029063">
    <property type="entry name" value="SAM-dependent_MTases_sf"/>
</dbReference>
<dbReference type="PANTHER" id="PTHR43317">
    <property type="entry name" value="THERMOSPERMINE SYNTHASE ACAULIS5"/>
    <property type="match status" value="1"/>
</dbReference>
<organism evidence="7 8">
    <name type="scientific">[Brevibacterium] flavum</name>
    <dbReference type="NCBI Taxonomy" id="92706"/>
    <lineage>
        <taxon>Bacteria</taxon>
        <taxon>Bacillati</taxon>
        <taxon>Actinomycetota</taxon>
        <taxon>Actinomycetes</taxon>
        <taxon>Mycobacteriales</taxon>
        <taxon>Corynebacteriaceae</taxon>
        <taxon>Corynebacterium</taxon>
    </lineage>
</organism>
<dbReference type="HOGENOM" id="CLU_068637_0_0_11"/>
<dbReference type="GO" id="GO:0016740">
    <property type="term" value="F:transferase activity"/>
    <property type="evidence" value="ECO:0007669"/>
    <property type="project" value="UniProtKB-UniRule"/>
</dbReference>